<dbReference type="AlphaFoldDB" id="A0A1Y5TR92"/>
<dbReference type="GO" id="GO:0036088">
    <property type="term" value="P:D-serine catabolic process"/>
    <property type="evidence" value="ECO:0007669"/>
    <property type="project" value="TreeGrafter"/>
</dbReference>
<evidence type="ECO:0000259" key="3">
    <source>
        <dbReference type="SMART" id="SM01119"/>
    </source>
</evidence>
<dbReference type="Pfam" id="PF14031">
    <property type="entry name" value="D-ser_dehydrat"/>
    <property type="match status" value="1"/>
</dbReference>
<dbReference type="InterPro" id="IPR029066">
    <property type="entry name" value="PLP-binding_barrel"/>
</dbReference>
<dbReference type="InterPro" id="IPR026956">
    <property type="entry name" value="D-ser_dehydrat-like_dom"/>
</dbReference>
<name>A0A1Y5TR92_9PROT</name>
<gene>
    <name evidence="4" type="primary">dthadh</name>
    <name evidence="4" type="ORF">OCH7691_03054</name>
</gene>
<proteinExistence type="inferred from homology"/>
<comment type="similarity">
    <text evidence="1">Belongs to the DSD1 family.</text>
</comment>
<organism evidence="4 5">
    <name type="scientific">Oceanibacterium hippocampi</name>
    <dbReference type="NCBI Taxonomy" id="745714"/>
    <lineage>
        <taxon>Bacteria</taxon>
        <taxon>Pseudomonadati</taxon>
        <taxon>Pseudomonadota</taxon>
        <taxon>Alphaproteobacteria</taxon>
        <taxon>Sneathiellales</taxon>
        <taxon>Sneathiellaceae</taxon>
        <taxon>Oceanibacterium</taxon>
    </lineage>
</organism>
<dbReference type="PANTHER" id="PTHR28004">
    <property type="entry name" value="ZGC:162816-RELATED"/>
    <property type="match status" value="1"/>
</dbReference>
<dbReference type="InterPro" id="IPR042208">
    <property type="entry name" value="D-ser_dehydrat-like_sf"/>
</dbReference>
<reference evidence="4 5" key="1">
    <citation type="submission" date="2017-03" db="EMBL/GenBank/DDBJ databases">
        <authorList>
            <person name="Afonso C.L."/>
            <person name="Miller P.J."/>
            <person name="Scott M.A."/>
            <person name="Spackman E."/>
            <person name="Goraichik I."/>
            <person name="Dimitrov K.M."/>
            <person name="Suarez D.L."/>
            <person name="Swayne D.E."/>
        </authorList>
    </citation>
    <scope>NUCLEOTIDE SEQUENCE [LARGE SCALE GENOMIC DNA]</scope>
    <source>
        <strain evidence="4 5">CECT 7691</strain>
    </source>
</reference>
<accession>A0A1Y5TR92</accession>
<dbReference type="InterPro" id="IPR001608">
    <property type="entry name" value="Ala_racemase_N"/>
</dbReference>
<dbReference type="GO" id="GO:0008721">
    <property type="term" value="F:D-serine ammonia-lyase activity"/>
    <property type="evidence" value="ECO:0007669"/>
    <property type="project" value="TreeGrafter"/>
</dbReference>
<dbReference type="InParanoid" id="A0A1Y5TR92"/>
<keyword evidence="5" id="KW-1185">Reference proteome</keyword>
<evidence type="ECO:0000313" key="5">
    <source>
        <dbReference type="Proteomes" id="UP000193200"/>
    </source>
</evidence>
<evidence type="ECO:0000256" key="2">
    <source>
        <dbReference type="ARBA" id="ARBA00023239"/>
    </source>
</evidence>
<dbReference type="Gene3D" id="3.20.20.10">
    <property type="entry name" value="Alanine racemase"/>
    <property type="match status" value="1"/>
</dbReference>
<dbReference type="SUPFAM" id="SSF51419">
    <property type="entry name" value="PLP-binding barrel"/>
    <property type="match status" value="1"/>
</dbReference>
<dbReference type="InterPro" id="IPR051466">
    <property type="entry name" value="D-amino_acid_metab_enzyme"/>
</dbReference>
<evidence type="ECO:0000313" key="4">
    <source>
        <dbReference type="EMBL" id="SLN66377.1"/>
    </source>
</evidence>
<dbReference type="Pfam" id="PF01168">
    <property type="entry name" value="Ala_racemase_N"/>
    <property type="match status" value="1"/>
</dbReference>
<protein>
    <submittedName>
        <fullName evidence="4">D-threo-3-hydroxyaspartate dehydratase</fullName>
        <ecNumber evidence="4">4.3.1.27</ecNumber>
    </submittedName>
</protein>
<keyword evidence="2 4" id="KW-0456">Lyase</keyword>
<feature type="domain" description="D-serine dehydratase-like" evidence="3">
    <location>
        <begin position="227"/>
        <end position="333"/>
    </location>
</feature>
<dbReference type="EMBL" id="FWFR01000002">
    <property type="protein sequence ID" value="SLN66377.1"/>
    <property type="molecule type" value="Genomic_DNA"/>
</dbReference>
<dbReference type="PANTHER" id="PTHR28004:SF2">
    <property type="entry name" value="D-SERINE DEHYDRATASE"/>
    <property type="match status" value="1"/>
</dbReference>
<dbReference type="EC" id="4.3.1.27" evidence="4"/>
<dbReference type="Gene3D" id="2.40.37.20">
    <property type="entry name" value="D-serine dehydratase-like domain"/>
    <property type="match status" value="1"/>
</dbReference>
<dbReference type="SMART" id="SM01119">
    <property type="entry name" value="D-ser_dehydrat"/>
    <property type="match status" value="1"/>
</dbReference>
<dbReference type="Proteomes" id="UP000193200">
    <property type="component" value="Unassembled WGS sequence"/>
</dbReference>
<evidence type="ECO:0000256" key="1">
    <source>
        <dbReference type="ARBA" id="ARBA00005323"/>
    </source>
</evidence>
<sequence>MAEKGISLRPHLKTAKSIDVARRATEGHSGAITVSTLAEARYFALGGFSDILYAVGMVPDKAAEVASLQNQGTTMTLITDSLACVTGLANKAGQMKCHFRLMIEIDCGGLRGGLDPEAPELITLAQAIAQSPYLTLAGVMTHGGHSYGVRGLEKVRDIAVEERLAVTRAAQRLRAAGIPCPVVSAGSTPTAVAADDFEGLTEMRPGVYMFNDLDQVGIESCQVADLALSVICSVIGHNPRSGRILIDAGALALSKDTGGQRFLRDVGYGRVCDARGRQFDGLFVSEVHQEHGLVASASGRPDFDRFPIGMKLRILPNHACITAAGYGHYWVTNRRGEIEARWDRLNGWWDAPLTGSERVKLSAGS</sequence>